<dbReference type="Proteomes" id="UP001575622">
    <property type="component" value="Unassembled WGS sequence"/>
</dbReference>
<protein>
    <submittedName>
        <fullName evidence="9">Amino acid adenylation domain-containing protein</fullName>
    </submittedName>
</protein>
<evidence type="ECO:0000256" key="1">
    <source>
        <dbReference type="ARBA" id="ARBA00001957"/>
    </source>
</evidence>
<dbReference type="SUPFAM" id="SSF56801">
    <property type="entry name" value="Acetyl-CoA synthetase-like"/>
    <property type="match status" value="1"/>
</dbReference>
<comment type="caution">
    <text evidence="9">The sequence shown here is derived from an EMBL/GenBank/DDBJ whole genome shotgun (WGS) entry which is preliminary data.</text>
</comment>
<evidence type="ECO:0000256" key="5">
    <source>
        <dbReference type="ARBA" id="ARBA00022598"/>
    </source>
</evidence>
<feature type="domain" description="Carrier" evidence="8">
    <location>
        <begin position="773"/>
        <end position="847"/>
    </location>
</feature>
<dbReference type="Pfam" id="PF00668">
    <property type="entry name" value="Condensation"/>
    <property type="match status" value="3"/>
</dbReference>
<dbReference type="PROSITE" id="PS00012">
    <property type="entry name" value="PHOSPHOPANTETHEINE"/>
    <property type="match status" value="1"/>
</dbReference>
<dbReference type="InterPro" id="IPR025110">
    <property type="entry name" value="AMP-bd_C"/>
</dbReference>
<evidence type="ECO:0000313" key="9">
    <source>
        <dbReference type="EMBL" id="MFB0846532.1"/>
    </source>
</evidence>
<dbReference type="InterPro" id="IPR042099">
    <property type="entry name" value="ANL_N_sf"/>
</dbReference>
<evidence type="ECO:0000256" key="3">
    <source>
        <dbReference type="ARBA" id="ARBA00022450"/>
    </source>
</evidence>
<dbReference type="InterPro" id="IPR010071">
    <property type="entry name" value="AA_adenyl_dom"/>
</dbReference>
<evidence type="ECO:0000256" key="7">
    <source>
        <dbReference type="ARBA" id="ARBA00023268"/>
    </source>
</evidence>
<keyword evidence="3" id="KW-0596">Phosphopantetheine</keyword>
<keyword evidence="7" id="KW-0511">Multifunctional enzyme</keyword>
<dbReference type="InterPro" id="IPR023213">
    <property type="entry name" value="CAT-like_dom_sf"/>
</dbReference>
<dbReference type="PROSITE" id="PS50075">
    <property type="entry name" value="CARRIER"/>
    <property type="match status" value="1"/>
</dbReference>
<dbReference type="NCBIfam" id="TIGR01733">
    <property type="entry name" value="AA-adenyl-dom"/>
    <property type="match status" value="1"/>
</dbReference>
<comment type="cofactor">
    <cofactor evidence="1">
        <name>pantetheine 4'-phosphate</name>
        <dbReference type="ChEBI" id="CHEBI:47942"/>
    </cofactor>
</comment>
<dbReference type="InterPro" id="IPR020806">
    <property type="entry name" value="PKS_PP-bd"/>
</dbReference>
<keyword evidence="10" id="KW-1185">Reference proteome</keyword>
<dbReference type="InterPro" id="IPR009081">
    <property type="entry name" value="PP-bd_ACP"/>
</dbReference>
<dbReference type="InterPro" id="IPR010060">
    <property type="entry name" value="NRPS_synth"/>
</dbReference>
<dbReference type="PROSITE" id="PS00455">
    <property type="entry name" value="AMP_BINDING"/>
    <property type="match status" value="1"/>
</dbReference>
<dbReference type="EMBL" id="JBHDLN010000022">
    <property type="protein sequence ID" value="MFB0846532.1"/>
    <property type="molecule type" value="Genomic_DNA"/>
</dbReference>
<reference evidence="9 10" key="1">
    <citation type="submission" date="2024-09" db="EMBL/GenBank/DDBJ databases">
        <authorList>
            <person name="Makale K.P.P."/>
            <person name="Makhzoum A."/>
            <person name="Rantong G."/>
            <person name="Rahube T.O."/>
        </authorList>
    </citation>
    <scope>NUCLEOTIDE SEQUENCE [LARGE SCALE GENOMIC DNA]</scope>
    <source>
        <strain evidence="9 10">KM_D13</strain>
    </source>
</reference>
<gene>
    <name evidence="9" type="ORF">ACEU3E_30490</name>
</gene>
<evidence type="ECO:0000256" key="4">
    <source>
        <dbReference type="ARBA" id="ARBA00022553"/>
    </source>
</evidence>
<evidence type="ECO:0000256" key="6">
    <source>
        <dbReference type="ARBA" id="ARBA00023194"/>
    </source>
</evidence>
<dbReference type="Pfam" id="PF13193">
    <property type="entry name" value="AMP-binding_C"/>
    <property type="match status" value="1"/>
</dbReference>
<dbReference type="CDD" id="cd05930">
    <property type="entry name" value="A_NRPS"/>
    <property type="match status" value="1"/>
</dbReference>
<dbReference type="Gene3D" id="3.30.559.30">
    <property type="entry name" value="Nonribosomal peptide synthetase, condensation domain"/>
    <property type="match status" value="3"/>
</dbReference>
<keyword evidence="5" id="KW-0436">Ligase</keyword>
<keyword evidence="4" id="KW-0597">Phosphoprotein</keyword>
<dbReference type="RefSeq" id="WP_373956482.1">
    <property type="nucleotide sequence ID" value="NZ_JBHDLN010000022.1"/>
</dbReference>
<dbReference type="InterPro" id="IPR036736">
    <property type="entry name" value="ACP-like_sf"/>
</dbReference>
<dbReference type="SUPFAM" id="SSF47336">
    <property type="entry name" value="ACP-like"/>
    <property type="match status" value="1"/>
</dbReference>
<dbReference type="CDD" id="cd19534">
    <property type="entry name" value="E_NRPS"/>
    <property type="match status" value="1"/>
</dbReference>
<dbReference type="InterPro" id="IPR001242">
    <property type="entry name" value="Condensation_dom"/>
</dbReference>
<dbReference type="Pfam" id="PF00501">
    <property type="entry name" value="AMP-binding"/>
    <property type="match status" value="1"/>
</dbReference>
<dbReference type="InterPro" id="IPR020845">
    <property type="entry name" value="AMP-binding_CS"/>
</dbReference>
<dbReference type="InterPro" id="IPR006162">
    <property type="entry name" value="Ppantetheine_attach_site"/>
</dbReference>
<evidence type="ECO:0000259" key="8">
    <source>
        <dbReference type="PROSITE" id="PS50075"/>
    </source>
</evidence>
<dbReference type="SMART" id="SM00823">
    <property type="entry name" value="PKS_PP"/>
    <property type="match status" value="1"/>
</dbReference>
<dbReference type="NCBIfam" id="TIGR01720">
    <property type="entry name" value="NRPS-para261"/>
    <property type="match status" value="1"/>
</dbReference>
<evidence type="ECO:0000313" key="10">
    <source>
        <dbReference type="Proteomes" id="UP001575622"/>
    </source>
</evidence>
<dbReference type="SUPFAM" id="SSF52777">
    <property type="entry name" value="CoA-dependent acyltransferases"/>
    <property type="match status" value="5"/>
</dbReference>
<dbReference type="Gene3D" id="1.10.1200.10">
    <property type="entry name" value="ACP-like"/>
    <property type="match status" value="1"/>
</dbReference>
<sequence length="1790" mass="203640">MKFAHQVYWLNRMRQYTKKTYIVSDLVSIPEDMQAIQTVEQRLSPSVSDGILRLGQHSSLSVFILFVAVMKSLLHKYSGERDIVVGIPLFPGTEQKDMLPLRTHIKPETAFRDIVLQVKDGIFESYRHPDFSVMEIAELLGLSAWNDDNPFFDIAIRSTKLHGATPAALKDGCAICVEIDERECGIVVRAFFSSRIYKETSVKGLLHLCQRITESALKDPMVKLQDVEWMTDAERQRILNDFYRQGTFGVEAPIHTLFERQVMRTPQKVAVMSRNTTLTYDELNRRANRLAARLLSNSPRSRFIGVLMDRDTEYLVAILAILKAGRGFVPLDPTYPPERLQYMITQSGIDMIITDLKIRTNLHVLFNDPDLAKKAICFSEEEFMAYSADNPEQEVSLRDPAYMIFTSGSTGLPKGAVIRHDGAINHIYAQKECMELGDDIVFLQSAPASSDISIWQFLSPPLLGGTTAIIDKDTLLNAEAMFAFIRRHQVTVLEFVPPLLEMMVEYAASLKSNTASLTSLKWIMATGETVSVRLLNALLVQFPHVKIANAYGPSEASDDTIQFITAEPLPICEARVPIGQSLPNVRIHILDTQRRMVPIGVPGEIYVSGVAVGDGYWLNEQKTIECFMPNPYLQGEMMYKTGDAGRWLTSGDIDFLGRLDEQLNINGYRIEPGDIETKILCHHAVRQCVVVAKVATDNNIHYLVAYIVLKYGQSLIVSEMREYLNNCLPRHMIPAHFIVMDAIPLTPSGKTDRQALIRRLDHEHIQHAAPTASPRDETEQLLYELWLDTLQTDRIGIHDDFFELGGDSIQSIQIVAKAKARGIQMTPKDIFDHLTIARIAEALTRRVIAGRERPVLTGPVPLTPIQRWFFELRMKVPNHFNQAILLDLEPRLTSSMVSQVFASVFRQHDALRMFFPRDTVANVGIGEASDFFESHSAFALADLSGLPKERRAQTVEALATKMQTSINIEEPPLCKCAYFVMGEGESPQLLLVIHHLIVDAISWQILLDDLQTGFHQVLQGKEVMLKESTTSFADWARMLKQAASSPSILEQAPQWKEILGNAVQSGGLARYRELPPGIGRTFQFTFALSEESTRRCVHLLPRFFHARLQEVLLAVWMESMHQTLELSSLMVDIESHGRDLMLNEIDLSRTVGWFTCLFPVLLQRRDGWDYSDAVQNVRMALSAIPGNGLGYGILRYLSEDPALIQPADEFSRAGVRFNYLGQTDSLFSSDLLFKISSASGGESIAADNRTQYALDVNCVIFQGCLRFQFIYNDAAFNEKEIEKLAVCLKQEFNAIIDYCEAHPLLQYSIFDFPQTEVRRTEIERIIAEHVAKSDKAEHGEIEDIYPLTPMQNAILFHNIFYSSHGLNSQQIYWLLEGEMNEEAYRRAWQAVIDAHPVLRTSFRWRRLKEPVQIVYRTMQLHFGIVDWTKYSFQEQQDRLSHLIGTGTGESITPTEYPLIRFQLIRLSKQRHIFMIRYSTSLFDNWSWKTIMQDVMSAYKQAASGDTVDLPVRKGFGEYVKWLRKGNVSNTKLFWQRELSSLKCKEAPALPRTNSGFSPQETEVEFTKAETQAAELLTQQYGITMNSLLQAVWALVWCSYDQSHDALYSVLSSGRTPEVSGIDMIVGPFSNLLPVRSALTDGMIMSEWIKQIQDKQIEAIQHDYVAPDQLSKWTNIPVERFQTAIYERGFIYIGESDETYLNNIPRDGLVISQVSSTLSHHVPLRAYGLRKDTLLVSLKYNQFQFSPEQIGRMVNRLKWFFTYVIRNMDYPICLEKIIMECQSFPDKEIVR</sequence>
<organism evidence="9 10">
    <name type="scientific">Paenibacillus oleatilyticus</name>
    <dbReference type="NCBI Taxonomy" id="2594886"/>
    <lineage>
        <taxon>Bacteria</taxon>
        <taxon>Bacillati</taxon>
        <taxon>Bacillota</taxon>
        <taxon>Bacilli</taxon>
        <taxon>Bacillales</taxon>
        <taxon>Paenibacillaceae</taxon>
        <taxon>Paenibacillus</taxon>
    </lineage>
</organism>
<dbReference type="Gene3D" id="3.30.300.30">
    <property type="match status" value="1"/>
</dbReference>
<dbReference type="Gene3D" id="3.30.559.10">
    <property type="entry name" value="Chloramphenicol acetyltransferase-like domain"/>
    <property type="match status" value="2"/>
</dbReference>
<accession>A0ABV4VA66</accession>
<keyword evidence="6" id="KW-0045">Antibiotic biosynthesis</keyword>
<dbReference type="InterPro" id="IPR000873">
    <property type="entry name" value="AMP-dep_synth/lig_dom"/>
</dbReference>
<proteinExistence type="inferred from homology"/>
<dbReference type="Gene3D" id="3.40.50.12780">
    <property type="entry name" value="N-terminal domain of ligase-like"/>
    <property type="match status" value="1"/>
</dbReference>
<dbReference type="PANTHER" id="PTHR45398">
    <property type="match status" value="1"/>
</dbReference>
<evidence type="ECO:0000256" key="2">
    <source>
        <dbReference type="ARBA" id="ARBA00006432"/>
    </source>
</evidence>
<dbReference type="Pfam" id="PF00550">
    <property type="entry name" value="PP-binding"/>
    <property type="match status" value="1"/>
</dbReference>
<dbReference type="PANTHER" id="PTHR45398:SF1">
    <property type="entry name" value="ENZYME, PUTATIVE (JCVI)-RELATED"/>
    <property type="match status" value="1"/>
</dbReference>
<comment type="similarity">
    <text evidence="2">Belongs to the ATP-dependent AMP-binding enzyme family.</text>
</comment>
<dbReference type="InterPro" id="IPR045851">
    <property type="entry name" value="AMP-bd_C_sf"/>
</dbReference>
<name>A0ABV4VA66_9BACL</name>